<reference evidence="6 7" key="1">
    <citation type="submission" date="2018-05" db="EMBL/GenBank/DDBJ databases">
        <title>Genomic Encyclopedia of Type Strains, Phase IV (KMG-IV): sequencing the most valuable type-strain genomes for metagenomic binning, comparative biology and taxonomic classification.</title>
        <authorList>
            <person name="Goeker M."/>
        </authorList>
    </citation>
    <scope>NUCLEOTIDE SEQUENCE [LARGE SCALE GENOMIC DNA]</scope>
    <source>
        <strain evidence="6 7">DSM 25134</strain>
    </source>
</reference>
<sequence length="177" mass="17847">MKKIVSVLVIGLGIYSAGALAADGTITINGKITANTCTITGTSGSNVTVTLPTVSTSALATAGQVAGVTPFALNLSNCNGTSAQTHFELGATVDQSTGNLFNSSGTGMATNVEVQLLNNTFQPINLATNANSQTVTLSGSSPNKTGTMNYYAQYIATGGASTAGTVNTSVQYSMIYN</sequence>
<feature type="signal peptide" evidence="5">
    <location>
        <begin position="1"/>
        <end position="21"/>
    </location>
</feature>
<accession>A0A318JPY2</accession>
<dbReference type="OrthoDB" id="8656135at2"/>
<dbReference type="InterPro" id="IPR008966">
    <property type="entry name" value="Adhesion_dom_sf"/>
</dbReference>
<dbReference type="InterPro" id="IPR039458">
    <property type="entry name" value="FimA-like"/>
</dbReference>
<dbReference type="PANTHER" id="PTHR33420:SF3">
    <property type="entry name" value="FIMBRIAL SUBUNIT ELFA"/>
    <property type="match status" value="1"/>
</dbReference>
<evidence type="ECO:0000256" key="1">
    <source>
        <dbReference type="ARBA" id="ARBA00004561"/>
    </source>
</evidence>
<dbReference type="GO" id="GO:0043709">
    <property type="term" value="P:cell adhesion involved in single-species biofilm formation"/>
    <property type="evidence" value="ECO:0007669"/>
    <property type="project" value="TreeGrafter"/>
</dbReference>
<dbReference type="InterPro" id="IPR036937">
    <property type="entry name" value="Adhesion_dom_fimbrial_sf"/>
</dbReference>
<dbReference type="InterPro" id="IPR050263">
    <property type="entry name" value="Bact_Fimbrial_Adh_Pro"/>
</dbReference>
<dbReference type="Proteomes" id="UP000248395">
    <property type="component" value="Unassembled WGS sequence"/>
</dbReference>
<evidence type="ECO:0000256" key="3">
    <source>
        <dbReference type="ARBA" id="ARBA00022729"/>
    </source>
</evidence>
<dbReference type="RefSeq" id="WP_059284566.1">
    <property type="nucleotide sequence ID" value="NZ_LNQU01000003.1"/>
</dbReference>
<protein>
    <submittedName>
        <fullName evidence="6">Major type 1 subunit fimbrin (Pilin)</fullName>
    </submittedName>
</protein>
<comment type="similarity">
    <text evidence="2">Belongs to the fimbrial protein family.</text>
</comment>
<organism evidence="6 7">
    <name type="scientific">Aquitalea magnusonii</name>
    <dbReference type="NCBI Taxonomy" id="332411"/>
    <lineage>
        <taxon>Bacteria</taxon>
        <taxon>Pseudomonadati</taxon>
        <taxon>Pseudomonadota</taxon>
        <taxon>Betaproteobacteria</taxon>
        <taxon>Neisseriales</taxon>
        <taxon>Chromobacteriaceae</taxon>
        <taxon>Aquitalea</taxon>
    </lineage>
</organism>
<dbReference type="GO" id="GO:0009289">
    <property type="term" value="C:pilus"/>
    <property type="evidence" value="ECO:0007669"/>
    <property type="project" value="UniProtKB-SubCell"/>
</dbReference>
<name>A0A318JPY2_9NEIS</name>
<evidence type="ECO:0000256" key="5">
    <source>
        <dbReference type="SAM" id="SignalP"/>
    </source>
</evidence>
<evidence type="ECO:0000256" key="2">
    <source>
        <dbReference type="ARBA" id="ARBA00006671"/>
    </source>
</evidence>
<gene>
    <name evidence="6" type="ORF">DFR38_102117</name>
</gene>
<feature type="chain" id="PRO_5016245129" evidence="5">
    <location>
        <begin position="22"/>
        <end position="177"/>
    </location>
</feature>
<comment type="caution">
    <text evidence="6">The sequence shown here is derived from an EMBL/GenBank/DDBJ whole genome shotgun (WGS) entry which is preliminary data.</text>
</comment>
<dbReference type="Gene3D" id="2.60.40.1090">
    <property type="entry name" value="Fimbrial-type adhesion domain"/>
    <property type="match status" value="1"/>
</dbReference>
<keyword evidence="4" id="KW-0281">Fimbrium</keyword>
<evidence type="ECO:0000313" key="7">
    <source>
        <dbReference type="Proteomes" id="UP000248395"/>
    </source>
</evidence>
<dbReference type="SUPFAM" id="SSF49401">
    <property type="entry name" value="Bacterial adhesins"/>
    <property type="match status" value="1"/>
</dbReference>
<dbReference type="PANTHER" id="PTHR33420">
    <property type="entry name" value="FIMBRIAL SUBUNIT ELFA-RELATED"/>
    <property type="match status" value="1"/>
</dbReference>
<evidence type="ECO:0000256" key="4">
    <source>
        <dbReference type="ARBA" id="ARBA00023263"/>
    </source>
</evidence>
<comment type="subcellular location">
    <subcellularLocation>
        <location evidence="1">Fimbrium</location>
    </subcellularLocation>
</comment>
<dbReference type="AlphaFoldDB" id="A0A318JPY2"/>
<keyword evidence="7" id="KW-1185">Reference proteome</keyword>
<evidence type="ECO:0000313" key="6">
    <source>
        <dbReference type="EMBL" id="PXX50469.1"/>
    </source>
</evidence>
<proteinExistence type="inferred from homology"/>
<keyword evidence="3 5" id="KW-0732">Signal</keyword>
<dbReference type="EMBL" id="QJKC01000002">
    <property type="protein sequence ID" value="PXX50469.1"/>
    <property type="molecule type" value="Genomic_DNA"/>
</dbReference>
<dbReference type="Pfam" id="PF16970">
    <property type="entry name" value="FimA"/>
    <property type="match status" value="1"/>
</dbReference>